<evidence type="ECO:0000256" key="2">
    <source>
        <dbReference type="ARBA" id="ARBA00022614"/>
    </source>
</evidence>
<protein>
    <submittedName>
        <fullName evidence="11">Disease resistance protein RPM1</fullName>
    </submittedName>
</protein>
<organism evidence="11">
    <name type="scientific">Aegilops tauschii</name>
    <name type="common">Tausch's goatgrass</name>
    <name type="synonym">Aegilops squarrosa</name>
    <dbReference type="NCBI Taxonomy" id="37682"/>
    <lineage>
        <taxon>Eukaryota</taxon>
        <taxon>Viridiplantae</taxon>
        <taxon>Streptophyta</taxon>
        <taxon>Embryophyta</taxon>
        <taxon>Tracheophyta</taxon>
        <taxon>Spermatophyta</taxon>
        <taxon>Magnoliopsida</taxon>
        <taxon>Liliopsida</taxon>
        <taxon>Poales</taxon>
        <taxon>Poaceae</taxon>
        <taxon>BOP clade</taxon>
        <taxon>Pooideae</taxon>
        <taxon>Triticodae</taxon>
        <taxon>Triticeae</taxon>
        <taxon>Triticinae</taxon>
        <taxon>Aegilops</taxon>
    </lineage>
</organism>
<dbReference type="PANTHER" id="PTHR23155">
    <property type="entry name" value="DISEASE RESISTANCE PROTEIN RP"/>
    <property type="match status" value="1"/>
</dbReference>
<dbReference type="InterPro" id="IPR032675">
    <property type="entry name" value="LRR_dom_sf"/>
</dbReference>
<dbReference type="Gene3D" id="3.80.10.10">
    <property type="entry name" value="Ribonuclease Inhibitor"/>
    <property type="match status" value="1"/>
</dbReference>
<keyword evidence="5" id="KW-0611">Plant defense</keyword>
<dbReference type="Pfam" id="PF23598">
    <property type="entry name" value="LRR_14"/>
    <property type="match status" value="2"/>
</dbReference>
<keyword evidence="6" id="KW-0175">Coiled coil</keyword>
<evidence type="ECO:0000259" key="10">
    <source>
        <dbReference type="Pfam" id="PF23598"/>
    </source>
</evidence>
<comment type="similarity">
    <text evidence="1">Belongs to the disease resistance NB-LRR family.</text>
</comment>
<dbReference type="InterPro" id="IPR002182">
    <property type="entry name" value="NB-ARC"/>
</dbReference>
<dbReference type="Gene3D" id="1.20.5.4130">
    <property type="match status" value="1"/>
</dbReference>
<keyword evidence="3" id="KW-0677">Repeat</keyword>
<dbReference type="AlphaFoldDB" id="N1R4A4"/>
<dbReference type="InterPro" id="IPR041118">
    <property type="entry name" value="Rx_N"/>
</dbReference>
<dbReference type="GO" id="GO:0098542">
    <property type="term" value="P:defense response to other organism"/>
    <property type="evidence" value="ECO:0007669"/>
    <property type="project" value="TreeGrafter"/>
</dbReference>
<dbReference type="Gene3D" id="1.10.10.10">
    <property type="entry name" value="Winged helix-like DNA-binding domain superfamily/Winged helix DNA-binding domain"/>
    <property type="match status" value="1"/>
</dbReference>
<accession>N1R4A4</accession>
<feature type="domain" description="Disease resistance R13L4/SHOC-2-like LRR" evidence="10">
    <location>
        <begin position="766"/>
        <end position="867"/>
    </location>
</feature>
<dbReference type="InterPro" id="IPR036388">
    <property type="entry name" value="WH-like_DNA-bd_sf"/>
</dbReference>
<dbReference type="SUPFAM" id="SSF52540">
    <property type="entry name" value="P-loop containing nucleoside triphosphate hydrolases"/>
    <property type="match status" value="2"/>
</dbReference>
<dbReference type="InterPro" id="IPR055414">
    <property type="entry name" value="LRR_R13L4/SHOC2-like"/>
</dbReference>
<dbReference type="Pfam" id="PF18052">
    <property type="entry name" value="Rx_N"/>
    <property type="match status" value="1"/>
</dbReference>
<dbReference type="CDD" id="cd14798">
    <property type="entry name" value="RX-CC_like"/>
    <property type="match status" value="1"/>
</dbReference>
<dbReference type="PRINTS" id="PR00364">
    <property type="entry name" value="DISEASERSIST"/>
</dbReference>
<proteinExistence type="inferred from homology"/>
<name>N1R4A4_AEGTA</name>
<evidence type="ECO:0000259" key="7">
    <source>
        <dbReference type="Pfam" id="PF00931"/>
    </source>
</evidence>
<evidence type="ECO:0000256" key="4">
    <source>
        <dbReference type="ARBA" id="ARBA00022741"/>
    </source>
</evidence>
<dbReference type="InterPro" id="IPR027417">
    <property type="entry name" value="P-loop_NTPase"/>
</dbReference>
<keyword evidence="4" id="KW-0547">Nucleotide-binding</keyword>
<reference evidence="11" key="1">
    <citation type="submission" date="2015-06" db="UniProtKB">
        <authorList>
            <consortium name="EnsemblPlants"/>
        </authorList>
    </citation>
    <scope>IDENTIFICATION</scope>
</reference>
<dbReference type="Gene3D" id="3.40.50.300">
    <property type="entry name" value="P-loop containing nucleotide triphosphate hydrolases"/>
    <property type="match status" value="2"/>
</dbReference>
<evidence type="ECO:0000313" key="11">
    <source>
        <dbReference type="EnsemblPlants" id="EMT20564"/>
    </source>
</evidence>
<feature type="domain" description="Disease resistance protein winged helix" evidence="9">
    <location>
        <begin position="635"/>
        <end position="687"/>
    </location>
</feature>
<keyword evidence="2" id="KW-0433">Leucine-rich repeat</keyword>
<evidence type="ECO:0000256" key="1">
    <source>
        <dbReference type="ARBA" id="ARBA00008894"/>
    </source>
</evidence>
<dbReference type="SUPFAM" id="SSF52047">
    <property type="entry name" value="RNI-like"/>
    <property type="match status" value="1"/>
</dbReference>
<dbReference type="InterPro" id="IPR038005">
    <property type="entry name" value="RX-like_CC"/>
</dbReference>
<sequence>MEEIVLGLSKTVVEGTLVKVKAAIDEEAKLKLAVQSDLVFITGEFEMMQSFLNVADAERIKNNAVKTWVRQLRDLAYDTEDCIELVVHLDPKPRWWRRLLELKDRVEFVSQRNMRYKLITDFGGAKSVAQQQLDRAAGALDIAVEEAAKKGRSLVDLTELIPKMEDRPELGVISVWGTGGDLGVASIVRKAYDDPEICKNFHSRGWAKLTHPFDPRKILRSLFIQFCTNTAAPQKQGETLDVDSLLRMEKTVVEEGELVKQFVSHVSTHRFLVVLEGVSTMAEWDALRMYLPDMGNGSQIIVSTQHFDIASLCTGQLHKVSELRKFTPGHSVCVFFKEVSGGDDPGNAMLEGDDETELIGRDTEEDEHMEQIDEVSRVISVWGIAGVGKSALVRSAYCKYLQDRPNFAGLNLTYIHGRVNVPHPFNLREFCRSLLLNLSSEPAKTKEDAVAELANMTNPIDVCRKLLSDDQQQKQCLIVIDDLQSTEEWDRIKQALSFGKECCIIVVTNDSSVAKYCSGQDQKLMFNVKGLGDEHALDLFNTVYDGVGNHITRDEVMINQSKLMLNKCGGLPKVIVAIGRFLAKSLNWEAMNTNFIHQLENNPELASVHSMFSWLDSYFHNCPDELKPCIFYLSIFPRRHGIRRRRLVRRWIAEGYSRDTDGNLAEVNGENYFSRLVNLSMLTDAERDVNVAGTATGAGTGRRMAMCNINDFFREYIVSRRMEENHVFALEGRCSQTTRRTGRHLVIDKSWDGDESVFNRIEFSRLRSVTVFGPWKPFLASDKMRVLRVLDLEGTEGLTDNDIKNIVKRLPRLKFLSLRGCKHIFRLPKSLGRLRQLQTLDVRHTAVAGLPATVVKLQKLQYVRAGNTPEEYAVSDGTESSTSVPTCFSCGPVGNHIVGVEVPRGVENLTNLHTLGVIKATVAGLKELKKLTQLRKLGVSGINRRNHKELCAVVSGHGHLESLSIWFDKDTERIADPCSPSNDDFKPPEKLRRLKLHGHTDNLPAWVSTLKIFVTQDQ</sequence>
<feature type="domain" description="NB-ARC" evidence="7">
    <location>
        <begin position="372"/>
        <end position="542"/>
    </location>
</feature>
<evidence type="ECO:0000259" key="9">
    <source>
        <dbReference type="Pfam" id="PF23559"/>
    </source>
</evidence>
<feature type="domain" description="NB-ARC" evidence="7">
    <location>
        <begin position="159"/>
        <end position="339"/>
    </location>
</feature>
<dbReference type="PANTHER" id="PTHR23155:SF1135">
    <property type="entry name" value="OS08G0246300 PROTEIN"/>
    <property type="match status" value="1"/>
</dbReference>
<evidence type="ECO:0000259" key="8">
    <source>
        <dbReference type="Pfam" id="PF18052"/>
    </source>
</evidence>
<evidence type="ECO:0000256" key="6">
    <source>
        <dbReference type="ARBA" id="ARBA00023054"/>
    </source>
</evidence>
<dbReference type="EnsemblPlants" id="EMT20564">
    <property type="protein sequence ID" value="EMT20564"/>
    <property type="gene ID" value="F775_08786"/>
</dbReference>
<dbReference type="GO" id="GO:0043531">
    <property type="term" value="F:ADP binding"/>
    <property type="evidence" value="ECO:0007669"/>
    <property type="project" value="InterPro"/>
</dbReference>
<evidence type="ECO:0000256" key="3">
    <source>
        <dbReference type="ARBA" id="ARBA00022737"/>
    </source>
</evidence>
<dbReference type="InterPro" id="IPR058922">
    <property type="entry name" value="WHD_DRP"/>
</dbReference>
<dbReference type="InterPro" id="IPR044974">
    <property type="entry name" value="Disease_R_plants"/>
</dbReference>
<dbReference type="Pfam" id="PF00931">
    <property type="entry name" value="NB-ARC"/>
    <property type="match status" value="2"/>
</dbReference>
<evidence type="ECO:0000256" key="5">
    <source>
        <dbReference type="ARBA" id="ARBA00022821"/>
    </source>
</evidence>
<feature type="domain" description="Disease resistance R13L4/SHOC-2-like LRR" evidence="10">
    <location>
        <begin position="899"/>
        <end position="1008"/>
    </location>
</feature>
<dbReference type="Pfam" id="PF23559">
    <property type="entry name" value="WHD_DRP"/>
    <property type="match status" value="1"/>
</dbReference>
<feature type="domain" description="Disease resistance N-terminal" evidence="8">
    <location>
        <begin position="13"/>
        <end position="90"/>
    </location>
</feature>